<dbReference type="AlphaFoldDB" id="A0A7X1FU66"/>
<gene>
    <name evidence="1" type="ORF">H7F51_16025</name>
</gene>
<comment type="caution">
    <text evidence="1">The sequence shown here is derived from an EMBL/GenBank/DDBJ whole genome shotgun (WGS) entry which is preliminary data.</text>
</comment>
<keyword evidence="2" id="KW-1185">Reference proteome</keyword>
<dbReference type="Proteomes" id="UP000566813">
    <property type="component" value="Unassembled WGS sequence"/>
</dbReference>
<organism evidence="1 2">
    <name type="scientific">Novosphingobium flavum</name>
    <dbReference type="NCBI Taxonomy" id="1778672"/>
    <lineage>
        <taxon>Bacteria</taxon>
        <taxon>Pseudomonadati</taxon>
        <taxon>Pseudomonadota</taxon>
        <taxon>Alphaproteobacteria</taxon>
        <taxon>Sphingomonadales</taxon>
        <taxon>Sphingomonadaceae</taxon>
        <taxon>Novosphingobium</taxon>
    </lineage>
</organism>
<proteinExistence type="predicted"/>
<name>A0A7X1FU66_9SPHN</name>
<evidence type="ECO:0000313" key="2">
    <source>
        <dbReference type="Proteomes" id="UP000566813"/>
    </source>
</evidence>
<evidence type="ECO:0000313" key="1">
    <source>
        <dbReference type="EMBL" id="MBC2667026.1"/>
    </source>
</evidence>
<reference evidence="1 2" key="1">
    <citation type="submission" date="2020-08" db="EMBL/GenBank/DDBJ databases">
        <title>The genome sequence of type strain Novosphingobium flavum NBRC 111647.</title>
        <authorList>
            <person name="Liu Y."/>
        </authorList>
    </citation>
    <scope>NUCLEOTIDE SEQUENCE [LARGE SCALE GENOMIC DNA]</scope>
    <source>
        <strain evidence="1 2">NBRC 111647</strain>
    </source>
</reference>
<protein>
    <submittedName>
        <fullName evidence="1">Uncharacterized protein</fullName>
    </submittedName>
</protein>
<sequence length="101" mass="10745">MTAIPAGSVELFPPPLHASLVTDELGRLMGMVKAACPEATAIRFDFDGKLRVHIDVRSRSDVAVIETILPALGGGGLFQGVTLGATPHHPFHHRISALVDR</sequence>
<accession>A0A7X1FU66</accession>
<dbReference type="EMBL" id="JACLAW010000014">
    <property type="protein sequence ID" value="MBC2667026.1"/>
    <property type="molecule type" value="Genomic_DNA"/>
</dbReference>